<keyword evidence="1" id="KW-0472">Membrane</keyword>
<evidence type="ECO:0000256" key="1">
    <source>
        <dbReference type="SAM" id="Phobius"/>
    </source>
</evidence>
<proteinExistence type="predicted"/>
<reference evidence="2 3" key="1">
    <citation type="submission" date="2016-06" db="EMBL/GenBank/DDBJ databases">
        <title>Complete genome sequence of Streptomyces griseochromogenes ATCC 14511, the Blasticidin S producer.</title>
        <authorList>
            <person name="Wu L."/>
        </authorList>
    </citation>
    <scope>NUCLEOTIDE SEQUENCE [LARGE SCALE GENOMIC DNA]</scope>
    <source>
        <strain evidence="2 3">ATCC 14511</strain>
    </source>
</reference>
<organism evidence="2 3">
    <name type="scientific">Streptomyces griseochromogenes</name>
    <dbReference type="NCBI Taxonomy" id="68214"/>
    <lineage>
        <taxon>Bacteria</taxon>
        <taxon>Bacillati</taxon>
        <taxon>Actinomycetota</taxon>
        <taxon>Actinomycetes</taxon>
        <taxon>Kitasatosporales</taxon>
        <taxon>Streptomycetaceae</taxon>
        <taxon>Streptomyces</taxon>
    </lineage>
</organism>
<accession>A0A1B1ART7</accession>
<dbReference type="KEGG" id="sgs:AVL59_06200"/>
<evidence type="ECO:0000313" key="3">
    <source>
        <dbReference type="Proteomes" id="UP000092659"/>
    </source>
</evidence>
<feature type="transmembrane region" description="Helical" evidence="1">
    <location>
        <begin position="45"/>
        <end position="63"/>
    </location>
</feature>
<dbReference type="AlphaFoldDB" id="A0A1B1ART7"/>
<feature type="transmembrane region" description="Helical" evidence="1">
    <location>
        <begin position="69"/>
        <end position="92"/>
    </location>
</feature>
<dbReference type="EMBL" id="CP016279">
    <property type="protein sequence ID" value="ANP49232.1"/>
    <property type="molecule type" value="Genomic_DNA"/>
</dbReference>
<dbReference type="OrthoDB" id="4322403at2"/>
<evidence type="ECO:0000313" key="2">
    <source>
        <dbReference type="EMBL" id="ANP49232.1"/>
    </source>
</evidence>
<keyword evidence="1" id="KW-1133">Transmembrane helix</keyword>
<dbReference type="Proteomes" id="UP000092659">
    <property type="component" value="Chromosome"/>
</dbReference>
<keyword evidence="1" id="KW-0812">Transmembrane</keyword>
<feature type="transmembrane region" description="Helical" evidence="1">
    <location>
        <begin position="6"/>
        <end position="33"/>
    </location>
</feature>
<sequence>MIVMHMYLVVAAWLAVGLLAACGIASVVAEWVPWPARRRVMRPRLFGYGTLVSTLGLGLFMFLGPFEDAGFSVVPMMGWCLFLVGSFVQLLAQRPGRDTTKTAS</sequence>
<protein>
    <submittedName>
        <fullName evidence="2">Uncharacterized protein</fullName>
    </submittedName>
</protein>
<dbReference type="STRING" id="68214.AVL59_06200"/>
<name>A0A1B1ART7_9ACTN</name>
<gene>
    <name evidence="2" type="ORF">AVL59_06200</name>
</gene>